<keyword evidence="4 7" id="KW-0812">Transmembrane</keyword>
<gene>
    <name evidence="8" type="ORF">GPJ59_26045</name>
</gene>
<evidence type="ECO:0000256" key="3">
    <source>
        <dbReference type="ARBA" id="ARBA00022475"/>
    </source>
</evidence>
<keyword evidence="5 7" id="KW-1133">Transmembrane helix</keyword>
<evidence type="ECO:0000256" key="5">
    <source>
        <dbReference type="ARBA" id="ARBA00022989"/>
    </source>
</evidence>
<evidence type="ECO:0000256" key="6">
    <source>
        <dbReference type="ARBA" id="ARBA00023136"/>
    </source>
</evidence>
<accession>A0ABS6ZBX3</accession>
<comment type="caution">
    <text evidence="8">The sequence shown here is derived from an EMBL/GenBank/DDBJ whole genome shotgun (WGS) entry which is preliminary data.</text>
</comment>
<feature type="transmembrane region" description="Helical" evidence="7">
    <location>
        <begin position="139"/>
        <end position="160"/>
    </location>
</feature>
<keyword evidence="6 7" id="KW-0472">Membrane</keyword>
<feature type="transmembrane region" description="Helical" evidence="7">
    <location>
        <begin position="12"/>
        <end position="33"/>
    </location>
</feature>
<dbReference type="PANTHER" id="PTHR42709">
    <property type="entry name" value="ALKALINE PHOSPHATASE LIKE PROTEIN"/>
    <property type="match status" value="1"/>
</dbReference>
<name>A0ABS6ZBX3_9ACTN</name>
<organism evidence="8 9">
    <name type="scientific">Streptomyces bambusae</name>
    <dbReference type="NCBI Taxonomy" id="1550616"/>
    <lineage>
        <taxon>Bacteria</taxon>
        <taxon>Bacillati</taxon>
        <taxon>Actinomycetota</taxon>
        <taxon>Actinomycetes</taxon>
        <taxon>Kitasatosporales</taxon>
        <taxon>Streptomycetaceae</taxon>
        <taxon>Streptomyces</taxon>
    </lineage>
</organism>
<evidence type="ECO:0008006" key="10">
    <source>
        <dbReference type="Google" id="ProtNLM"/>
    </source>
</evidence>
<dbReference type="InterPro" id="IPR051311">
    <property type="entry name" value="DedA_domain"/>
</dbReference>
<dbReference type="PANTHER" id="PTHR42709:SF6">
    <property type="entry name" value="UNDECAPRENYL PHOSPHATE TRANSPORTER A"/>
    <property type="match status" value="1"/>
</dbReference>
<evidence type="ECO:0000256" key="4">
    <source>
        <dbReference type="ARBA" id="ARBA00022692"/>
    </source>
</evidence>
<feature type="transmembrane region" description="Helical" evidence="7">
    <location>
        <begin position="53"/>
        <end position="75"/>
    </location>
</feature>
<sequence>MQPDMSVDTVPLSWWILALALAAVFGDSLLPMLPSGTLVVAASAWTAQHRITPVLPVLAVAAASFLGDLALILLARRGTTWVHARLERRPAWRQATERIQGGLAHRMGRVALAARFVPAGRTVLDIALGTSPALRPRHLTWSALAGLLWAAYLVGLGHLGTRWFDTAWLGLAVSVCATVAVSTLIARMATRRSPAAPKPPRSDG</sequence>
<keyword evidence="3" id="KW-1003">Cell membrane</keyword>
<keyword evidence="9" id="KW-1185">Reference proteome</keyword>
<evidence type="ECO:0000313" key="8">
    <source>
        <dbReference type="EMBL" id="MBW5485243.1"/>
    </source>
</evidence>
<evidence type="ECO:0000256" key="7">
    <source>
        <dbReference type="SAM" id="Phobius"/>
    </source>
</evidence>
<comment type="similarity">
    <text evidence="2">Belongs to the DedA family.</text>
</comment>
<reference evidence="8 9" key="1">
    <citation type="submission" date="2019-12" db="EMBL/GenBank/DDBJ databases">
        <title>Genome sequence of Streptomyces bambusae.</title>
        <authorList>
            <person name="Bansal K."/>
            <person name="Choksket S."/>
            <person name="Korpole S."/>
            <person name="Patil P.B."/>
        </authorList>
    </citation>
    <scope>NUCLEOTIDE SEQUENCE [LARGE SCALE GENOMIC DNA]</scope>
    <source>
        <strain evidence="8 9">SK60</strain>
    </source>
</reference>
<feature type="transmembrane region" description="Helical" evidence="7">
    <location>
        <begin position="166"/>
        <end position="186"/>
    </location>
</feature>
<evidence type="ECO:0000256" key="2">
    <source>
        <dbReference type="ARBA" id="ARBA00010792"/>
    </source>
</evidence>
<evidence type="ECO:0000256" key="1">
    <source>
        <dbReference type="ARBA" id="ARBA00004651"/>
    </source>
</evidence>
<comment type="subcellular location">
    <subcellularLocation>
        <location evidence="1">Cell membrane</location>
        <topology evidence="1">Multi-pass membrane protein</topology>
    </subcellularLocation>
</comment>
<evidence type="ECO:0000313" key="9">
    <source>
        <dbReference type="Proteomes" id="UP000812013"/>
    </source>
</evidence>
<protein>
    <recommendedName>
        <fullName evidence="10">DedA family protein</fullName>
    </recommendedName>
</protein>
<dbReference type="EMBL" id="WTFF01000232">
    <property type="protein sequence ID" value="MBW5485243.1"/>
    <property type="molecule type" value="Genomic_DNA"/>
</dbReference>
<dbReference type="RefSeq" id="WP_219670147.1">
    <property type="nucleotide sequence ID" value="NZ_WTFF01000232.1"/>
</dbReference>
<dbReference type="Proteomes" id="UP000812013">
    <property type="component" value="Unassembled WGS sequence"/>
</dbReference>
<proteinExistence type="inferred from homology"/>